<organism evidence="2 3">
    <name type="scientific">Claviceps pazoutovae</name>
    <dbReference type="NCBI Taxonomy" id="1649127"/>
    <lineage>
        <taxon>Eukaryota</taxon>
        <taxon>Fungi</taxon>
        <taxon>Dikarya</taxon>
        <taxon>Ascomycota</taxon>
        <taxon>Pezizomycotina</taxon>
        <taxon>Sordariomycetes</taxon>
        <taxon>Hypocreomycetidae</taxon>
        <taxon>Hypocreales</taxon>
        <taxon>Clavicipitaceae</taxon>
        <taxon>Claviceps</taxon>
    </lineage>
</organism>
<evidence type="ECO:0000256" key="1">
    <source>
        <dbReference type="SAM" id="MobiDB-lite"/>
    </source>
</evidence>
<name>A0A9P7MBX5_9HYPO</name>
<accession>A0A9P7MBX5</accession>
<evidence type="ECO:0000313" key="2">
    <source>
        <dbReference type="EMBL" id="KAG5937067.1"/>
    </source>
</evidence>
<proteinExistence type="predicted"/>
<dbReference type="Proteomes" id="UP000706124">
    <property type="component" value="Unassembled WGS sequence"/>
</dbReference>
<feature type="region of interest" description="Disordered" evidence="1">
    <location>
        <begin position="1"/>
        <end position="78"/>
    </location>
</feature>
<gene>
    <name evidence="2" type="ORF">E4U60_002141</name>
</gene>
<sequence length="115" mass="12851">MDTQHQASQQPPQPQQQQPQNLPPSQPPQHIVHPAQQTQQTPQPDYYGKPPPYSQGNQGYFAPPPSQNNAQTPYAQPAPPVITLNQLADQPQWIDCPFCQKRAMTTVQRSGTSMQ</sequence>
<evidence type="ECO:0008006" key="4">
    <source>
        <dbReference type="Google" id="ProtNLM"/>
    </source>
</evidence>
<comment type="caution">
    <text evidence="2">The sequence shown here is derived from an EMBL/GenBank/DDBJ whole genome shotgun (WGS) entry which is preliminary data.</text>
</comment>
<dbReference type="OrthoDB" id="5599753at2759"/>
<protein>
    <recommendedName>
        <fullName evidence="4">LITAF domain-containing protein</fullName>
    </recommendedName>
</protein>
<evidence type="ECO:0000313" key="3">
    <source>
        <dbReference type="Proteomes" id="UP000706124"/>
    </source>
</evidence>
<dbReference type="AlphaFoldDB" id="A0A9P7MBX5"/>
<keyword evidence="3" id="KW-1185">Reference proteome</keyword>
<dbReference type="EMBL" id="SRPO01000196">
    <property type="protein sequence ID" value="KAG5937067.1"/>
    <property type="molecule type" value="Genomic_DNA"/>
</dbReference>
<reference evidence="2 3" key="1">
    <citation type="journal article" date="2020" name="bioRxiv">
        <title>Whole genome comparisons of ergot fungi reveals the divergence and evolution of species within the genus Claviceps are the result of varying mechanisms driving genome evolution and host range expansion.</title>
        <authorList>
            <person name="Wyka S.A."/>
            <person name="Mondo S.J."/>
            <person name="Liu M."/>
            <person name="Dettman J."/>
            <person name="Nalam V."/>
            <person name="Broders K.D."/>
        </authorList>
    </citation>
    <scope>NUCLEOTIDE SEQUENCE [LARGE SCALE GENOMIC DNA]</scope>
    <source>
        <strain evidence="2 3">CCC 1485</strain>
    </source>
</reference>
<feature type="compositionally biased region" description="Low complexity" evidence="1">
    <location>
        <begin position="1"/>
        <end position="20"/>
    </location>
</feature>